<keyword evidence="3" id="KW-1185">Reference proteome</keyword>
<keyword evidence="1" id="KW-1133">Transmembrane helix</keyword>
<gene>
    <name evidence="2" type="ORF">MCOLE_v1c02360</name>
</gene>
<evidence type="ECO:0000313" key="2">
    <source>
        <dbReference type="EMBL" id="ATZ20750.1"/>
    </source>
</evidence>
<dbReference type="AlphaFoldDB" id="A0A2K8P3P3"/>
<dbReference type="RefSeq" id="WP_167373847.1">
    <property type="nucleotide sequence ID" value="NZ_CP024968.1"/>
</dbReference>
<proteinExistence type="predicted"/>
<keyword evidence="1" id="KW-0812">Transmembrane</keyword>
<accession>A0A2K8P3P3</accession>
<name>A0A2K8P3P3_9MOLU</name>
<feature type="transmembrane region" description="Helical" evidence="1">
    <location>
        <begin position="414"/>
        <end position="437"/>
    </location>
</feature>
<sequence length="450" mass="52926">MINLILIFLSTIFGFNQLENINYVPEKKQLKYNGNQHVKYPTKEYSTNINFVQNVFNSGHLWKTNYDYTFVVNLSDFDKYTFEYFDFKIQFEILERLVDINNQSYSTKNTVELIIYKNIASKVIIQNHSYQQKGTNRKINYQSLIMAELNKKENYQLTALISNNLANNEELKNVIIFEQRTLNINKIIISLVPKINYSMFENAKITVYYDPTKIGLNAAEINKQINLELVNLLDKLNIDSKVFYYLFSGINLVNSDLSRLSSVNKDLVQIFIIECAKSYLVEKDSFLNTLTSPTIKIEFIQKFNINNLGFKKIIYVDDYSTVTNNLIILNFSSHRFLFDEILFLEKFNDQKWLVKVNPKYNNNIFGELEISLVLKSNNWSESNKENIDTENPSWIDGEKADDNPELKTNKHSKYLKSIILFLISIFMFSFILLPELLKKLKKIYRKNDKI</sequence>
<reference evidence="2 3" key="1">
    <citation type="submission" date="2017-11" db="EMBL/GenBank/DDBJ databases">
        <title>Genome sequence of Mesoplasma coleopterae BARC 779 (ATCC 49583).</title>
        <authorList>
            <person name="Lo W.-S."/>
            <person name="Kuo C.-H."/>
        </authorList>
    </citation>
    <scope>NUCLEOTIDE SEQUENCE [LARGE SCALE GENOMIC DNA]</scope>
    <source>
        <strain evidence="2 3">BARC 779</strain>
    </source>
</reference>
<dbReference type="KEGG" id="mcol:MCOLE_v1c02360"/>
<evidence type="ECO:0000313" key="3">
    <source>
        <dbReference type="Proteomes" id="UP000232221"/>
    </source>
</evidence>
<protein>
    <submittedName>
        <fullName evidence="2">Uncharacterized protein</fullName>
    </submittedName>
</protein>
<evidence type="ECO:0000256" key="1">
    <source>
        <dbReference type="SAM" id="Phobius"/>
    </source>
</evidence>
<dbReference type="Proteomes" id="UP000232221">
    <property type="component" value="Chromosome"/>
</dbReference>
<dbReference type="EMBL" id="CP024968">
    <property type="protein sequence ID" value="ATZ20750.1"/>
    <property type="molecule type" value="Genomic_DNA"/>
</dbReference>
<organism evidence="2 3">
    <name type="scientific">Mesoplasma coleopterae</name>
    <dbReference type="NCBI Taxonomy" id="324078"/>
    <lineage>
        <taxon>Bacteria</taxon>
        <taxon>Bacillati</taxon>
        <taxon>Mycoplasmatota</taxon>
        <taxon>Mollicutes</taxon>
        <taxon>Entomoplasmatales</taxon>
        <taxon>Entomoplasmataceae</taxon>
        <taxon>Mesoplasma</taxon>
    </lineage>
</organism>
<keyword evidence="1" id="KW-0472">Membrane</keyword>